<dbReference type="OrthoDB" id="4056921at2759"/>
<keyword evidence="13" id="KW-1185">Reference proteome</keyword>
<dbReference type="FunFam" id="3.30.457.50:FF:000001">
    <property type="entry name" value="Probable kinetochore protein spc25"/>
    <property type="match status" value="1"/>
</dbReference>
<keyword evidence="8 9" id="KW-0137">Centromere</keyword>
<evidence type="ECO:0000256" key="8">
    <source>
        <dbReference type="ARBA" id="ARBA00023328"/>
    </source>
</evidence>
<dbReference type="GO" id="GO:0051301">
    <property type="term" value="P:cell division"/>
    <property type="evidence" value="ECO:0007669"/>
    <property type="project" value="UniProtKB-UniRule"/>
</dbReference>
<protein>
    <recommendedName>
        <fullName evidence="9">Kinetochore protein SPC25</fullName>
    </recommendedName>
</protein>
<dbReference type="STRING" id="1331196.A0A1B9IPF1"/>
<dbReference type="PANTHER" id="PTHR14281:SF0">
    <property type="entry name" value="KINETOCHORE PROTEIN SPC25"/>
    <property type="match status" value="1"/>
</dbReference>
<evidence type="ECO:0000259" key="11">
    <source>
        <dbReference type="Pfam" id="PF08234"/>
    </source>
</evidence>
<keyword evidence="7 9" id="KW-0131">Cell cycle</keyword>
<comment type="subunit">
    <text evidence="9">Component of the NDC80 complex.</text>
</comment>
<evidence type="ECO:0000256" key="4">
    <source>
        <dbReference type="ARBA" id="ARBA00022776"/>
    </source>
</evidence>
<keyword evidence="2 9" id="KW-0158">Chromosome</keyword>
<feature type="domain" description="Chromosome segregation protein Spc25 C-terminal" evidence="11">
    <location>
        <begin position="185"/>
        <end position="254"/>
    </location>
</feature>
<proteinExistence type="inferred from homology"/>
<evidence type="ECO:0000313" key="12">
    <source>
        <dbReference type="EMBL" id="OCF57270.1"/>
    </source>
</evidence>
<dbReference type="InterPro" id="IPR013255">
    <property type="entry name" value="Spc25_C"/>
</dbReference>
<feature type="coiled-coil region" evidence="10">
    <location>
        <begin position="69"/>
        <end position="177"/>
    </location>
</feature>
<dbReference type="PANTHER" id="PTHR14281">
    <property type="entry name" value="KINETOCHORE PROTEIN SPC25-RELATED"/>
    <property type="match status" value="1"/>
</dbReference>
<name>A0A1B9IPF1_9TREE</name>
<dbReference type="AlphaFoldDB" id="A0A1B9IPF1"/>
<sequence>MAPSNYHGQPGGYLPRPISLQAILDESSSNNTSPSIDLQWEPFQRHVEAFLTAIDDYTIAAKTEIAARASDHLSQMRDLKAEREEVERRIKLEREREGEMLATLESERHTLTDLTSSLNHLESSLQKVKDQSSSLESELNVIRKEVTTERTEKDRQKSRLNEMRKRDERELIELEENVGFTVNGIRPDLLMMRFTLLDHRDPTREFSFLIDISKQDYTVPNCDPPIPNLSELVRQLNHDRDIYTFIKRVRKSFRALIPNPASSTRFDELSGPGLGLRTPAMPGNHRVLSHSTKDNVIVDGTAMDGLSLTNRMK</sequence>
<dbReference type="Gene3D" id="3.30.457.50">
    <property type="entry name" value="Chromosome segregation protein Spc25"/>
    <property type="match status" value="1"/>
</dbReference>
<evidence type="ECO:0000256" key="9">
    <source>
        <dbReference type="RuleBase" id="RU367150"/>
    </source>
</evidence>
<dbReference type="InterPro" id="IPR045143">
    <property type="entry name" value="Spc25"/>
</dbReference>
<evidence type="ECO:0000256" key="1">
    <source>
        <dbReference type="ARBA" id="ARBA00006379"/>
    </source>
</evidence>
<dbReference type="GO" id="GO:0005634">
    <property type="term" value="C:nucleus"/>
    <property type="evidence" value="ECO:0007669"/>
    <property type="project" value="UniProtKB-SubCell"/>
</dbReference>
<keyword evidence="4 9" id="KW-0498">Mitosis</keyword>
<dbReference type="GO" id="GO:0031262">
    <property type="term" value="C:Ndc80 complex"/>
    <property type="evidence" value="ECO:0007669"/>
    <property type="project" value="InterPro"/>
</dbReference>
<keyword evidence="3 9" id="KW-0132">Cell division</keyword>
<comment type="similarity">
    <text evidence="1 9">Belongs to the SPC25 family.</text>
</comment>
<evidence type="ECO:0000256" key="2">
    <source>
        <dbReference type="ARBA" id="ARBA00022454"/>
    </source>
</evidence>
<keyword evidence="5 9" id="KW-0995">Kinetochore</keyword>
<reference evidence="12 13" key="1">
    <citation type="submission" date="2013-07" db="EMBL/GenBank/DDBJ databases">
        <title>The Genome Sequence of Kwoniella mangroviensis CBS10435.</title>
        <authorList>
            <consortium name="The Broad Institute Genome Sequencing Platform"/>
            <person name="Cuomo C."/>
            <person name="Litvintseva A."/>
            <person name="Chen Y."/>
            <person name="Heitman J."/>
            <person name="Sun S."/>
            <person name="Springer D."/>
            <person name="Dromer F."/>
            <person name="Young S.K."/>
            <person name="Zeng Q."/>
            <person name="Gargeya S."/>
            <person name="Fitzgerald M."/>
            <person name="Abouelleil A."/>
            <person name="Alvarado L."/>
            <person name="Berlin A.M."/>
            <person name="Chapman S.B."/>
            <person name="Dewar J."/>
            <person name="Goldberg J."/>
            <person name="Griggs A."/>
            <person name="Gujja S."/>
            <person name="Hansen M."/>
            <person name="Howarth C."/>
            <person name="Imamovic A."/>
            <person name="Larimer J."/>
            <person name="McCowan C."/>
            <person name="Murphy C."/>
            <person name="Pearson M."/>
            <person name="Priest M."/>
            <person name="Roberts A."/>
            <person name="Saif S."/>
            <person name="Shea T."/>
            <person name="Sykes S."/>
            <person name="Wortman J."/>
            <person name="Nusbaum C."/>
            <person name="Birren B."/>
        </authorList>
    </citation>
    <scope>NUCLEOTIDE SEQUENCE [LARGE SCALE GENOMIC DNA]</scope>
    <source>
        <strain evidence="12 13">CBS 10435</strain>
    </source>
</reference>
<evidence type="ECO:0000256" key="10">
    <source>
        <dbReference type="SAM" id="Coils"/>
    </source>
</evidence>
<dbReference type="CDD" id="cd23784">
    <property type="entry name" value="RWD_Spc25"/>
    <property type="match status" value="1"/>
</dbReference>
<dbReference type="Pfam" id="PF08234">
    <property type="entry name" value="Spindle_Spc25"/>
    <property type="match status" value="1"/>
</dbReference>
<evidence type="ECO:0000313" key="13">
    <source>
        <dbReference type="Proteomes" id="UP000092583"/>
    </source>
</evidence>
<gene>
    <name evidence="12" type="ORF">L486_04726</name>
</gene>
<dbReference type="GO" id="GO:0007059">
    <property type="term" value="P:chromosome segregation"/>
    <property type="evidence" value="ECO:0007669"/>
    <property type="project" value="InterPro"/>
</dbReference>
<evidence type="ECO:0000256" key="6">
    <source>
        <dbReference type="ARBA" id="ARBA00023054"/>
    </source>
</evidence>
<dbReference type="EMBL" id="KI669463">
    <property type="protein sequence ID" value="OCF57270.1"/>
    <property type="molecule type" value="Genomic_DNA"/>
</dbReference>
<evidence type="ECO:0000256" key="3">
    <source>
        <dbReference type="ARBA" id="ARBA00022618"/>
    </source>
</evidence>
<comment type="function">
    <text evidence="9">Acts as a component of the essential kinetochore-associated NDC80 complex, which is required for chromosome segregation and spindle checkpoint activity.</text>
</comment>
<accession>A0A1B9IPF1</accession>
<evidence type="ECO:0000256" key="7">
    <source>
        <dbReference type="ARBA" id="ARBA00023306"/>
    </source>
</evidence>
<keyword evidence="6 10" id="KW-0175">Coiled coil</keyword>
<dbReference type="Proteomes" id="UP000092583">
    <property type="component" value="Unassembled WGS sequence"/>
</dbReference>
<reference evidence="13" key="2">
    <citation type="submission" date="2013-12" db="EMBL/GenBank/DDBJ databases">
        <title>Evolution of pathogenesis and genome organization in the Tremellales.</title>
        <authorList>
            <person name="Cuomo C."/>
            <person name="Litvintseva A."/>
            <person name="Heitman J."/>
            <person name="Chen Y."/>
            <person name="Sun S."/>
            <person name="Springer D."/>
            <person name="Dromer F."/>
            <person name="Young S."/>
            <person name="Zeng Q."/>
            <person name="Chapman S."/>
            <person name="Gujja S."/>
            <person name="Saif S."/>
            <person name="Birren B."/>
        </authorList>
    </citation>
    <scope>NUCLEOTIDE SEQUENCE [LARGE SCALE GENOMIC DNA]</scope>
    <source>
        <strain evidence="13">CBS 10435</strain>
    </source>
</reference>
<keyword evidence="9" id="KW-0539">Nucleus</keyword>
<organism evidence="12 13">
    <name type="scientific">Kwoniella mangroviensis CBS 10435</name>
    <dbReference type="NCBI Taxonomy" id="1331196"/>
    <lineage>
        <taxon>Eukaryota</taxon>
        <taxon>Fungi</taxon>
        <taxon>Dikarya</taxon>
        <taxon>Basidiomycota</taxon>
        <taxon>Agaricomycotina</taxon>
        <taxon>Tremellomycetes</taxon>
        <taxon>Tremellales</taxon>
        <taxon>Cryptococcaceae</taxon>
        <taxon>Kwoniella</taxon>
    </lineage>
</organism>
<comment type="subcellular location">
    <subcellularLocation>
        <location evidence="9">Nucleus</location>
    </subcellularLocation>
    <subcellularLocation>
        <location evidence="9">Chromosome</location>
        <location evidence="9">Centromere</location>
        <location evidence="9">Kinetochore</location>
    </subcellularLocation>
</comment>
<evidence type="ECO:0000256" key="5">
    <source>
        <dbReference type="ARBA" id="ARBA00022838"/>
    </source>
</evidence>